<evidence type="ECO:0000313" key="2">
    <source>
        <dbReference type="Proteomes" id="UP000070598"/>
    </source>
</evidence>
<name>A0A132NHP6_9ACTN</name>
<feature type="non-terminal residue" evidence="1">
    <location>
        <position position="80"/>
    </location>
</feature>
<protein>
    <recommendedName>
        <fullName evidence="3">Tetratricopeptide repeat protein</fullName>
    </recommendedName>
</protein>
<accession>A0A132NHP6</accession>
<reference evidence="2" key="1">
    <citation type="submission" date="2015-02" db="EMBL/GenBank/DDBJ databases">
        <title>Physiological reanalysis, assessment of diazotrophy, and genome sequences of multiple isolates of Streptomyces thermoautotrophicus.</title>
        <authorList>
            <person name="MacKellar D.C."/>
            <person name="Lieber L."/>
            <person name="Norman J."/>
            <person name="Bolger A."/>
            <person name="Tobin C."/>
            <person name="Murray J.W."/>
            <person name="Friesen M."/>
            <person name="Prell J."/>
        </authorList>
    </citation>
    <scope>NUCLEOTIDE SEQUENCE [LARGE SCALE GENOMIC DNA]</scope>
    <source>
        <strain evidence="2">UBT1</strain>
    </source>
</reference>
<sequence>MPHAAEWTTNERLARAESAIERVVDDPGWAREAAYRLLTAHVSDEAATVARRVLGLAAKELGDLAGAVRHLRAAVRFAER</sequence>
<dbReference type="Proteomes" id="UP000070598">
    <property type="component" value="Unassembled WGS sequence"/>
</dbReference>
<dbReference type="EMBL" id="JYIK01000784">
    <property type="protein sequence ID" value="KWX09553.1"/>
    <property type="molecule type" value="Genomic_DNA"/>
</dbReference>
<dbReference type="AlphaFoldDB" id="A0A132NHP6"/>
<gene>
    <name evidence="1" type="ORF">TR74_08915</name>
</gene>
<dbReference type="RefSeq" id="WP_416045734.1">
    <property type="nucleotide sequence ID" value="NZ_JYIK01000784.1"/>
</dbReference>
<evidence type="ECO:0000313" key="1">
    <source>
        <dbReference type="EMBL" id="KWX09553.1"/>
    </source>
</evidence>
<evidence type="ECO:0008006" key="3">
    <source>
        <dbReference type="Google" id="ProtNLM"/>
    </source>
</evidence>
<organism evidence="1 2">
    <name type="scientific">Carbonactinospora thermoautotrophica</name>
    <dbReference type="NCBI Taxonomy" id="1469144"/>
    <lineage>
        <taxon>Bacteria</taxon>
        <taxon>Bacillati</taxon>
        <taxon>Actinomycetota</taxon>
        <taxon>Actinomycetes</taxon>
        <taxon>Kitasatosporales</taxon>
        <taxon>Carbonactinosporaceae</taxon>
        <taxon>Carbonactinospora</taxon>
    </lineage>
</organism>
<proteinExistence type="predicted"/>
<comment type="caution">
    <text evidence="1">The sequence shown here is derived from an EMBL/GenBank/DDBJ whole genome shotgun (WGS) entry which is preliminary data.</text>
</comment>